<sequence>MTTWEVRASIRPEARPHPAVLAALRATLRGRPGTEILAMAGGIGVRLLATSPTPAGAYALALAVLTTDVLPVLDPAELNDLQVRPVSGGPAAGHPLAA</sequence>
<dbReference type="STRING" id="446860.AS188_07695"/>
<dbReference type="EMBL" id="BJZR01000019">
    <property type="protein sequence ID" value="GEO91734.1"/>
    <property type="molecule type" value="Genomic_DNA"/>
</dbReference>
<protein>
    <submittedName>
        <fullName evidence="1">Uncharacterized protein</fullName>
    </submittedName>
</protein>
<reference evidence="3 5" key="2">
    <citation type="submission" date="2015-12" db="EMBL/GenBank/DDBJ databases">
        <authorList>
            <person name="Shamseldin A."/>
            <person name="Moawad H."/>
            <person name="Abd El-Rahim W.M."/>
            <person name="Sadowsky M.J."/>
        </authorList>
    </citation>
    <scope>NUCLEOTIDE SEQUENCE [LARGE SCALE GENOMIC DNA]</scope>
    <source>
        <strain evidence="3 5">S43</strain>
    </source>
</reference>
<dbReference type="Proteomes" id="UP000234632">
    <property type="component" value="Unassembled WGS sequence"/>
</dbReference>
<dbReference type="KEGG" id="kfv:AS188_07695"/>
<accession>A0A0U3HQ45</accession>
<dbReference type="RefSeq" id="WP_058858365.1">
    <property type="nucleotide sequence ID" value="NZ_BJZR01000019.1"/>
</dbReference>
<evidence type="ECO:0000313" key="3">
    <source>
        <dbReference type="EMBL" id="PLC13191.1"/>
    </source>
</evidence>
<evidence type="ECO:0000313" key="2">
    <source>
        <dbReference type="EMBL" id="GEO91734.1"/>
    </source>
</evidence>
<reference evidence="1 4" key="1">
    <citation type="submission" date="2015-11" db="EMBL/GenBank/DDBJ databases">
        <title>Complete Genome Sequence of Kocuria flava strain HO-9041.</title>
        <authorList>
            <person name="Zhou M."/>
            <person name="Dai J."/>
        </authorList>
    </citation>
    <scope>NUCLEOTIDE SEQUENCE [LARGE SCALE GENOMIC DNA]</scope>
    <source>
        <strain evidence="1 4">HO-9041</strain>
    </source>
</reference>
<evidence type="ECO:0000313" key="5">
    <source>
        <dbReference type="Proteomes" id="UP000234632"/>
    </source>
</evidence>
<organism evidence="1 4">
    <name type="scientific">Kocuria flava</name>
    <dbReference type="NCBI Taxonomy" id="446860"/>
    <lineage>
        <taxon>Bacteria</taxon>
        <taxon>Bacillati</taxon>
        <taxon>Actinomycetota</taxon>
        <taxon>Actinomycetes</taxon>
        <taxon>Micrococcales</taxon>
        <taxon>Micrococcaceae</taxon>
        <taxon>Kocuria</taxon>
    </lineage>
</organism>
<dbReference type="Proteomes" id="UP000321155">
    <property type="component" value="Unassembled WGS sequence"/>
</dbReference>
<evidence type="ECO:0000313" key="4">
    <source>
        <dbReference type="Proteomes" id="UP000057181"/>
    </source>
</evidence>
<dbReference type="Proteomes" id="UP000057181">
    <property type="component" value="Chromosome"/>
</dbReference>
<keyword evidence="6" id="KW-1185">Reference proteome</keyword>
<proteinExistence type="predicted"/>
<dbReference type="EMBL" id="LOMZ01000001">
    <property type="protein sequence ID" value="PLC13191.1"/>
    <property type="molecule type" value="Genomic_DNA"/>
</dbReference>
<reference evidence="2 6" key="3">
    <citation type="submission" date="2019-07" db="EMBL/GenBank/DDBJ databases">
        <title>Whole genome shotgun sequence of Kocuria flava NBRC 107626.</title>
        <authorList>
            <person name="Hosoyama A."/>
            <person name="Uohara A."/>
            <person name="Ohji S."/>
            <person name="Ichikawa N."/>
        </authorList>
    </citation>
    <scope>NUCLEOTIDE SEQUENCE [LARGE SCALE GENOMIC DNA]</scope>
    <source>
        <strain evidence="2 6">NBRC 107626</strain>
    </source>
</reference>
<gene>
    <name evidence="1" type="ORF">AS188_07695</name>
    <name evidence="3" type="ORF">AUQ48_14435</name>
    <name evidence="2" type="ORF">KFL01_10400</name>
</gene>
<dbReference type="EMBL" id="CP013254">
    <property type="protein sequence ID" value="ALU39654.1"/>
    <property type="molecule type" value="Genomic_DNA"/>
</dbReference>
<evidence type="ECO:0000313" key="1">
    <source>
        <dbReference type="EMBL" id="ALU39654.1"/>
    </source>
</evidence>
<dbReference type="AlphaFoldDB" id="A0A0U3HQ45"/>
<evidence type="ECO:0000313" key="6">
    <source>
        <dbReference type="Proteomes" id="UP000321155"/>
    </source>
</evidence>
<name>A0A0U3HQ45_9MICC</name>